<dbReference type="Gramene" id="FCD_00036900-RA">
    <property type="protein sequence ID" value="FCD_00036900-RA:cds"/>
    <property type="gene ID" value="FCD_00036900"/>
</dbReference>
<gene>
    <name evidence="1" type="ORF">TIFTF001_028488</name>
</gene>
<proteinExistence type="predicted"/>
<name>A0AA88DQ21_FICCA</name>
<accession>A0AA88DQ21</accession>
<organism evidence="1 2">
    <name type="scientific">Ficus carica</name>
    <name type="common">Common fig</name>
    <dbReference type="NCBI Taxonomy" id="3494"/>
    <lineage>
        <taxon>Eukaryota</taxon>
        <taxon>Viridiplantae</taxon>
        <taxon>Streptophyta</taxon>
        <taxon>Embryophyta</taxon>
        <taxon>Tracheophyta</taxon>
        <taxon>Spermatophyta</taxon>
        <taxon>Magnoliopsida</taxon>
        <taxon>eudicotyledons</taxon>
        <taxon>Gunneridae</taxon>
        <taxon>Pentapetalae</taxon>
        <taxon>rosids</taxon>
        <taxon>fabids</taxon>
        <taxon>Rosales</taxon>
        <taxon>Moraceae</taxon>
        <taxon>Ficeae</taxon>
        <taxon>Ficus</taxon>
    </lineage>
</organism>
<dbReference type="AlphaFoldDB" id="A0AA88DQ21"/>
<dbReference type="EMBL" id="BTGU01000086">
    <property type="protein sequence ID" value="GMN59383.1"/>
    <property type="molecule type" value="Genomic_DNA"/>
</dbReference>
<protein>
    <submittedName>
        <fullName evidence="1">Uncharacterized protein</fullName>
    </submittedName>
</protein>
<keyword evidence="2" id="KW-1185">Reference proteome</keyword>
<evidence type="ECO:0000313" key="2">
    <source>
        <dbReference type="Proteomes" id="UP001187192"/>
    </source>
</evidence>
<comment type="caution">
    <text evidence="1">The sequence shown here is derived from an EMBL/GenBank/DDBJ whole genome shotgun (WGS) entry which is preliminary data.</text>
</comment>
<evidence type="ECO:0000313" key="1">
    <source>
        <dbReference type="EMBL" id="GMN59383.1"/>
    </source>
</evidence>
<sequence>MITHSCLNNELIAMWKVDPVKQLALMGLGPDVGHPCVHVPYGCLLSDQLYTPIGIHSGLASQFHLSGPHILPSNDRILRGIDNTYFGFTWRGLISRAQVDVDNLYH</sequence>
<dbReference type="Proteomes" id="UP001187192">
    <property type="component" value="Unassembled WGS sequence"/>
</dbReference>
<reference evidence="1" key="1">
    <citation type="submission" date="2023-07" db="EMBL/GenBank/DDBJ databases">
        <title>draft genome sequence of fig (Ficus carica).</title>
        <authorList>
            <person name="Takahashi T."/>
            <person name="Nishimura K."/>
        </authorList>
    </citation>
    <scope>NUCLEOTIDE SEQUENCE</scope>
</reference>